<dbReference type="SUPFAM" id="SSF53732">
    <property type="entry name" value="Aconitase iron-sulfur domain"/>
    <property type="match status" value="1"/>
</dbReference>
<feature type="domain" description="Aconitase A/isopropylmalate dehydratase small subunit swivel" evidence="6">
    <location>
        <begin position="542"/>
        <end position="613"/>
    </location>
</feature>
<dbReference type="PANTHER" id="PTHR43160:SF3">
    <property type="entry name" value="ACONITATE HYDRATASE, MITOCHONDRIAL"/>
    <property type="match status" value="1"/>
</dbReference>
<dbReference type="PRINTS" id="PR00415">
    <property type="entry name" value="ACONITASE"/>
</dbReference>
<dbReference type="EC" id="4.2.1.33" evidence="7"/>
<evidence type="ECO:0000313" key="7">
    <source>
        <dbReference type="EMBL" id="UYP43789.1"/>
    </source>
</evidence>
<dbReference type="InterPro" id="IPR006250">
    <property type="entry name" value="Aconitase_put"/>
</dbReference>
<dbReference type="InterPro" id="IPR000573">
    <property type="entry name" value="AconitaseA/IPMdHydase_ssu_swvl"/>
</dbReference>
<dbReference type="Pfam" id="PF00694">
    <property type="entry name" value="Aconitase_C"/>
    <property type="match status" value="1"/>
</dbReference>
<dbReference type="NCBIfam" id="NF005558">
    <property type="entry name" value="PRK07229.1"/>
    <property type="match status" value="1"/>
</dbReference>
<protein>
    <submittedName>
        <fullName evidence="7">3-isopropylmalate dehydratase large subunit</fullName>
        <ecNumber evidence="7">4.2.1.33</ecNumber>
    </submittedName>
</protein>
<dbReference type="SUPFAM" id="SSF52016">
    <property type="entry name" value="LeuD/IlvD-like"/>
    <property type="match status" value="1"/>
</dbReference>
<evidence type="ECO:0000256" key="4">
    <source>
        <dbReference type="SAM" id="Phobius"/>
    </source>
</evidence>
<keyword evidence="3" id="KW-0411">Iron-sulfur</keyword>
<feature type="transmembrane region" description="Helical" evidence="4">
    <location>
        <begin position="6"/>
        <end position="31"/>
    </location>
</feature>
<keyword evidence="4" id="KW-1133">Transmembrane helix</keyword>
<dbReference type="NCBIfam" id="TIGR01342">
    <property type="entry name" value="acon_putative"/>
    <property type="match status" value="1"/>
</dbReference>
<gene>
    <name evidence="7" type="ORF">NEF87_000074</name>
</gene>
<evidence type="ECO:0000256" key="2">
    <source>
        <dbReference type="ARBA" id="ARBA00023004"/>
    </source>
</evidence>
<keyword evidence="4" id="KW-0472">Membrane</keyword>
<dbReference type="Proteomes" id="UP001208689">
    <property type="component" value="Chromosome"/>
</dbReference>
<dbReference type="PANTHER" id="PTHR43160">
    <property type="entry name" value="ACONITATE HYDRATASE B"/>
    <property type="match status" value="1"/>
</dbReference>
<evidence type="ECO:0000259" key="6">
    <source>
        <dbReference type="Pfam" id="PF00694"/>
    </source>
</evidence>
<dbReference type="InterPro" id="IPR018136">
    <property type="entry name" value="Aconitase_4Fe-4S_BS"/>
</dbReference>
<feature type="domain" description="Aconitase/3-isopropylmalate dehydratase large subunit alpha/beta/alpha" evidence="5">
    <location>
        <begin position="39"/>
        <end position="314"/>
    </location>
</feature>
<reference evidence="7" key="1">
    <citation type="submission" date="2022-09" db="EMBL/GenBank/DDBJ databases">
        <title>Actin cytoskeleton and complex cell architecture in an #Asgard archaeon.</title>
        <authorList>
            <person name="Ponce Toledo R.I."/>
            <person name="Schleper C."/>
            <person name="Rodrigues Oliveira T."/>
            <person name="Wollweber F."/>
            <person name="Xu J."/>
            <person name="Rittmann S."/>
            <person name="Klingl A."/>
            <person name="Pilhofer M."/>
        </authorList>
    </citation>
    <scope>NUCLEOTIDE SEQUENCE</scope>
    <source>
        <strain evidence="7">B-35</strain>
    </source>
</reference>
<keyword evidence="4" id="KW-0812">Transmembrane</keyword>
<sequence length="675" mass="73696">MILNRYFLSVIQVMQVLVIYNFSILNFEVYAKMTSVARKILKEHIVEGAWEVGKEIGIKIDQTLTQDATGTMAYLQFEAMKVKRVTTELSVSYIDHNTLQSDFKNPDDHRYLMSIADKYGIKCSRPGNGICHQVNLERFARPGKTLIGSDSHTPTAGGMGQIAIGVGGLDIAIAMRGGSFHLKTPKIMGIKLTGKLQPFVAAKDVILEVLRRIGVKGGVGHILEYFGPGVKTLIVPERATITNMGAETGATTSVFPSDEITKQFLALEGREDQWIELPEGKDEDFDEIMEINLSELEPLIAKPHSPGNVVPLSELYGMKVDQVAIGSCTNSSLKDLWTVAQLLKGKKIARATVLGISPGSRQVVAELAKDGSLANFYAAGARMLENACGPCIGIGFAPKTNAVRLCTFNRNFFGRSGVKSANVYLVSPEVAVAAAIFGEVTDPRKLGDYPKFKMPESLEIDDSMILEPASVEKADEVEIIRGPNIAPLPDFFPLPDQFDHLSVVIKVEDDITTDHIMPAGAKILPLRSNLPLISMHVFEQIDEDFPNRALKAKEAGGGVVVGGSNYGQGSSREHAALAPMYLGIKAKLVKSYARIHKDNLVNFGILPLEFKNEEDYDKIKQGDILSIKNIIASLKEGKDIIVRNETQGFDIHSTYNLSERETDIIIAGGSLTYGS</sequence>
<dbReference type="Pfam" id="PF00330">
    <property type="entry name" value="Aconitase"/>
    <property type="match status" value="2"/>
</dbReference>
<evidence type="ECO:0000313" key="8">
    <source>
        <dbReference type="Proteomes" id="UP001208689"/>
    </source>
</evidence>
<name>A0ABY6HMI2_9ARCH</name>
<keyword evidence="8" id="KW-1185">Reference proteome</keyword>
<dbReference type="Gene3D" id="3.20.19.10">
    <property type="entry name" value="Aconitase, domain 4"/>
    <property type="match status" value="1"/>
</dbReference>
<dbReference type="InterPro" id="IPR015928">
    <property type="entry name" value="Aconitase/3IPM_dehydase_swvl"/>
</dbReference>
<accession>A0ABY6HMI2</accession>
<evidence type="ECO:0000259" key="5">
    <source>
        <dbReference type="Pfam" id="PF00330"/>
    </source>
</evidence>
<dbReference type="EMBL" id="CP104013">
    <property type="protein sequence ID" value="UYP43789.1"/>
    <property type="molecule type" value="Genomic_DNA"/>
</dbReference>
<evidence type="ECO:0000256" key="3">
    <source>
        <dbReference type="ARBA" id="ARBA00023014"/>
    </source>
</evidence>
<dbReference type="PROSITE" id="PS00450">
    <property type="entry name" value="ACONITASE_1"/>
    <property type="match status" value="1"/>
</dbReference>
<dbReference type="InterPro" id="IPR050926">
    <property type="entry name" value="Aconitase/IPM_isomerase"/>
</dbReference>
<evidence type="ECO:0000256" key="1">
    <source>
        <dbReference type="ARBA" id="ARBA00022723"/>
    </source>
</evidence>
<feature type="domain" description="Aconitase/3-isopropylmalate dehydratase large subunit alpha/beta/alpha" evidence="5">
    <location>
        <begin position="315"/>
        <end position="438"/>
    </location>
</feature>
<dbReference type="InterPro" id="IPR015931">
    <property type="entry name" value="Acnase/IPM_dHydase_lsu_aba_1/3"/>
</dbReference>
<keyword evidence="1" id="KW-0479">Metal-binding</keyword>
<dbReference type="InterPro" id="IPR001030">
    <property type="entry name" value="Acoase/IPM_deHydtase_lsu_aba"/>
</dbReference>
<keyword evidence="7" id="KW-0456">Lyase</keyword>
<dbReference type="InterPro" id="IPR036008">
    <property type="entry name" value="Aconitase_4Fe-4S_dom"/>
</dbReference>
<proteinExistence type="predicted"/>
<dbReference type="Gene3D" id="3.30.499.10">
    <property type="entry name" value="Aconitase, domain 3"/>
    <property type="match status" value="2"/>
</dbReference>
<dbReference type="GO" id="GO:0003861">
    <property type="term" value="F:3-isopropylmalate dehydratase activity"/>
    <property type="evidence" value="ECO:0007669"/>
    <property type="project" value="UniProtKB-EC"/>
</dbReference>
<organism evidence="7 8">
    <name type="scientific">Candidatus Lokiarchaeum ossiferum</name>
    <dbReference type="NCBI Taxonomy" id="2951803"/>
    <lineage>
        <taxon>Archaea</taxon>
        <taxon>Promethearchaeati</taxon>
        <taxon>Promethearchaeota</taxon>
        <taxon>Promethearchaeia</taxon>
        <taxon>Promethearchaeales</taxon>
        <taxon>Promethearchaeaceae</taxon>
        <taxon>Candidatus Lokiarchaeum</taxon>
    </lineage>
</organism>
<keyword evidence="2" id="KW-0408">Iron</keyword>